<dbReference type="InterPro" id="IPR016179">
    <property type="entry name" value="Insulin-like"/>
</dbReference>
<evidence type="ECO:0000256" key="1">
    <source>
        <dbReference type="ARBA" id="ARBA00022685"/>
    </source>
</evidence>
<evidence type="ECO:0000259" key="4">
    <source>
        <dbReference type="Pfam" id="PF00049"/>
    </source>
</evidence>
<dbReference type="EMBL" id="HBUE01322290">
    <property type="protein sequence ID" value="CAG6588844.1"/>
    <property type="molecule type" value="Transcribed_RNA"/>
</dbReference>
<keyword evidence="2 3" id="KW-0732">Signal</keyword>
<name>A0A8D8KD92_CULPI</name>
<evidence type="ECO:0000256" key="2">
    <source>
        <dbReference type="ARBA" id="ARBA00022729"/>
    </source>
</evidence>
<sequence length="177" mass="19918">MNWLPAVTAAILLVHVTTGDVGIGGGGGADPNMEVTFRQRTRADWEKVWHQESHSRCHDSLIRHMYWACGKDIYRISRRNNGLAEAEQQQMEMLAAAEAAAGGTSVGKRANELLPPMLSRWTISAEQAQSFLRTRRTGSKRRSGGSITQECCTRVGCTWEEYAEYCPSNKRINRYRK</sequence>
<dbReference type="GO" id="GO:0005179">
    <property type="term" value="F:hormone activity"/>
    <property type="evidence" value="ECO:0007669"/>
    <property type="project" value="InterPro"/>
</dbReference>
<reference evidence="5" key="1">
    <citation type="submission" date="2021-05" db="EMBL/GenBank/DDBJ databases">
        <authorList>
            <person name="Alioto T."/>
            <person name="Alioto T."/>
            <person name="Gomez Garrido J."/>
        </authorList>
    </citation>
    <scope>NUCLEOTIDE SEQUENCE</scope>
</reference>
<dbReference type="Gene3D" id="1.10.100.10">
    <property type="entry name" value="Insulin-like"/>
    <property type="match status" value="1"/>
</dbReference>
<protein>
    <submittedName>
        <fullName evidence="5">Probable insulin-like peptide 7</fullName>
    </submittedName>
</protein>
<evidence type="ECO:0000313" key="5">
    <source>
        <dbReference type="EMBL" id="CAG6588844.1"/>
    </source>
</evidence>
<organism evidence="5">
    <name type="scientific">Culex pipiens</name>
    <name type="common">House mosquito</name>
    <dbReference type="NCBI Taxonomy" id="7175"/>
    <lineage>
        <taxon>Eukaryota</taxon>
        <taxon>Metazoa</taxon>
        <taxon>Ecdysozoa</taxon>
        <taxon>Arthropoda</taxon>
        <taxon>Hexapoda</taxon>
        <taxon>Insecta</taxon>
        <taxon>Pterygota</taxon>
        <taxon>Neoptera</taxon>
        <taxon>Endopterygota</taxon>
        <taxon>Diptera</taxon>
        <taxon>Nematocera</taxon>
        <taxon>Culicoidea</taxon>
        <taxon>Culicidae</taxon>
        <taxon>Culicinae</taxon>
        <taxon>Culicini</taxon>
        <taxon>Culex</taxon>
        <taxon>Culex</taxon>
    </lineage>
</organism>
<dbReference type="SUPFAM" id="SSF56994">
    <property type="entry name" value="Insulin-like"/>
    <property type="match status" value="1"/>
</dbReference>
<evidence type="ECO:0000256" key="3">
    <source>
        <dbReference type="SAM" id="SignalP"/>
    </source>
</evidence>
<dbReference type="EMBL" id="HBUE01215730">
    <property type="protein sequence ID" value="CAG6536844.1"/>
    <property type="molecule type" value="Transcribed_RNA"/>
</dbReference>
<accession>A0A8D8KD92</accession>
<keyword evidence="1" id="KW-0165">Cleavage on pair of basic residues</keyword>
<proteinExistence type="predicted"/>
<dbReference type="InterPro" id="IPR036438">
    <property type="entry name" value="Insulin-like_sf"/>
</dbReference>
<feature type="chain" id="PRO_5033955037" evidence="3">
    <location>
        <begin position="20"/>
        <end position="177"/>
    </location>
</feature>
<feature type="signal peptide" evidence="3">
    <location>
        <begin position="1"/>
        <end position="19"/>
    </location>
</feature>
<dbReference type="Pfam" id="PF00049">
    <property type="entry name" value="Insulin"/>
    <property type="match status" value="1"/>
</dbReference>
<dbReference type="GO" id="GO:0005576">
    <property type="term" value="C:extracellular region"/>
    <property type="evidence" value="ECO:0007669"/>
    <property type="project" value="InterPro"/>
</dbReference>
<feature type="domain" description="Insulin-like" evidence="4">
    <location>
        <begin position="57"/>
        <end position="166"/>
    </location>
</feature>
<dbReference type="AlphaFoldDB" id="A0A8D8KD92"/>